<dbReference type="PANTHER" id="PTHR30627">
    <property type="entry name" value="PEPTIDOGLYCAN D,D-TRANSPEPTIDASE"/>
    <property type="match status" value="1"/>
</dbReference>
<dbReference type="InterPro" id="IPR036138">
    <property type="entry name" value="PBP_dimer_sf"/>
</dbReference>
<dbReference type="SUPFAM" id="SSF56519">
    <property type="entry name" value="Penicillin binding protein dimerisation domain"/>
    <property type="match status" value="1"/>
</dbReference>
<dbReference type="AlphaFoldDB" id="A0A381PUT5"/>
<dbReference type="InterPro" id="IPR012338">
    <property type="entry name" value="Beta-lactam/transpept-like"/>
</dbReference>
<dbReference type="SUPFAM" id="SSF56601">
    <property type="entry name" value="beta-lactamase/transpeptidase-like"/>
    <property type="match status" value="1"/>
</dbReference>
<dbReference type="InterPro" id="IPR001460">
    <property type="entry name" value="PCN-bd_Tpept"/>
</dbReference>
<evidence type="ECO:0000259" key="3">
    <source>
        <dbReference type="PROSITE" id="PS51178"/>
    </source>
</evidence>
<dbReference type="Gene3D" id="3.30.450.330">
    <property type="match status" value="1"/>
</dbReference>
<feature type="domain" description="PASTA" evidence="3">
    <location>
        <begin position="603"/>
        <end position="662"/>
    </location>
</feature>
<dbReference type="GO" id="GO:0005886">
    <property type="term" value="C:plasma membrane"/>
    <property type="evidence" value="ECO:0007669"/>
    <property type="project" value="TreeGrafter"/>
</dbReference>
<protein>
    <recommendedName>
        <fullName evidence="3">PASTA domain-containing protein</fullName>
    </recommendedName>
</protein>
<proteinExistence type="predicted"/>
<dbReference type="GO" id="GO:0008658">
    <property type="term" value="F:penicillin binding"/>
    <property type="evidence" value="ECO:0007669"/>
    <property type="project" value="InterPro"/>
</dbReference>
<sequence>MKRRPNQSDPSPWRRRTLLGFWLAISSLICARAIQIQGVQASHWREVAENQHQREGEVPAERGWVMDRDGLPLASSQERFIVSVVPRELRDPAKAAVLLTSSLGISSSKAVEVTSNGGLWNVIPGRYPPTVREALGEVRGIHLEREFQRYHPHGDLARGILGAVLDNEGTGGIEQAFEEILRGIPGREVVARNNMGQTIPGNRYVLEPPKSGGDIVLTLDMDLQEIARQALEESILETEARGGDVLVTIPNTGEILALVSIRDGKTASLSAINTPFEPGSTFKPFTVSGLLENDLASLEDTVDVENGTWTVAGRTLHDVHSEGRMSIADALRVSSNVGIAKAASRMSPRIQYETLRDFGFGTQTGIQIPGEVGGMLRKPERWSSQSPASLAIGYEVSVTPLQMAMAYGALANGGRLMQPLLVKEIRESDGSLKEQFEPRMVRQVIPEQIARRIGEVLVDVVEDGTGTSAQLGTFQVAGKSGTTRLYSPEGGYESGAYWSSFVGFFPAEDPQLVVFVKLERPQGAYYGGAVAAPVTRATMQAALAASGKHIDRTRLVQSGKVAASLAISAPSAAFVNQELDFPTEGLDEPEMPVGMGLASGGTASEGISVPRLAGVPSRIAVRRLHALGLRVSGPLGGEILGTEPGPGMQMVRGDTVAVIVRPRTNRD</sequence>
<dbReference type="PANTHER" id="PTHR30627:SF1">
    <property type="entry name" value="PEPTIDOGLYCAN D,D-TRANSPEPTIDASE FTSI"/>
    <property type="match status" value="1"/>
</dbReference>
<dbReference type="Gene3D" id="3.90.1310.10">
    <property type="entry name" value="Penicillin-binding protein 2a (Domain 2)"/>
    <property type="match status" value="1"/>
</dbReference>
<dbReference type="EMBL" id="UINC01001086">
    <property type="protein sequence ID" value="SUZ70298.1"/>
    <property type="molecule type" value="Genomic_DNA"/>
</dbReference>
<dbReference type="InterPro" id="IPR005543">
    <property type="entry name" value="PASTA_dom"/>
</dbReference>
<dbReference type="GO" id="GO:0071555">
    <property type="term" value="P:cell wall organization"/>
    <property type="evidence" value="ECO:0007669"/>
    <property type="project" value="TreeGrafter"/>
</dbReference>
<reference evidence="4" key="1">
    <citation type="submission" date="2018-05" db="EMBL/GenBank/DDBJ databases">
        <authorList>
            <person name="Lanie J.A."/>
            <person name="Ng W.-L."/>
            <person name="Kazmierczak K.M."/>
            <person name="Andrzejewski T.M."/>
            <person name="Davidsen T.M."/>
            <person name="Wayne K.J."/>
            <person name="Tettelin H."/>
            <person name="Glass J.I."/>
            <person name="Rusch D."/>
            <person name="Podicherti R."/>
            <person name="Tsui H.-C.T."/>
            <person name="Winkler M.E."/>
        </authorList>
    </citation>
    <scope>NUCLEOTIDE SEQUENCE</scope>
</reference>
<dbReference type="PROSITE" id="PS51178">
    <property type="entry name" value="PASTA"/>
    <property type="match status" value="1"/>
</dbReference>
<evidence type="ECO:0000256" key="1">
    <source>
        <dbReference type="ARBA" id="ARBA00004370"/>
    </source>
</evidence>
<dbReference type="Pfam" id="PF00905">
    <property type="entry name" value="Transpeptidase"/>
    <property type="match status" value="1"/>
</dbReference>
<dbReference type="Gene3D" id="3.40.710.10">
    <property type="entry name" value="DD-peptidase/beta-lactamase superfamily"/>
    <property type="match status" value="1"/>
</dbReference>
<comment type="subcellular location">
    <subcellularLocation>
        <location evidence="1">Membrane</location>
    </subcellularLocation>
</comment>
<name>A0A381PUT5_9ZZZZ</name>
<evidence type="ECO:0000313" key="4">
    <source>
        <dbReference type="EMBL" id="SUZ70298.1"/>
    </source>
</evidence>
<accession>A0A381PUT5</accession>
<keyword evidence="2" id="KW-0472">Membrane</keyword>
<evidence type="ECO:0000256" key="2">
    <source>
        <dbReference type="ARBA" id="ARBA00023136"/>
    </source>
</evidence>
<dbReference type="InterPro" id="IPR050515">
    <property type="entry name" value="Beta-lactam/transpept"/>
</dbReference>
<dbReference type="InterPro" id="IPR005311">
    <property type="entry name" value="PBP_dimer"/>
</dbReference>
<dbReference type="Pfam" id="PF03717">
    <property type="entry name" value="PBP_dimer"/>
    <property type="match status" value="1"/>
</dbReference>
<gene>
    <name evidence="4" type="ORF">METZ01_LOCUS23152</name>
</gene>
<organism evidence="4">
    <name type="scientific">marine metagenome</name>
    <dbReference type="NCBI Taxonomy" id="408172"/>
    <lineage>
        <taxon>unclassified sequences</taxon>
        <taxon>metagenomes</taxon>
        <taxon>ecological metagenomes</taxon>
    </lineage>
</organism>